<name>A0A084AC31_LACLC</name>
<dbReference type="FunFam" id="1.10.8.10:FF:000001">
    <property type="entry name" value="Elongation factor Ts"/>
    <property type="match status" value="1"/>
</dbReference>
<evidence type="ECO:0000256" key="4">
    <source>
        <dbReference type="ARBA" id="ARBA00022490"/>
    </source>
</evidence>
<dbReference type="InterPro" id="IPR036402">
    <property type="entry name" value="EF-Ts_dimer_sf"/>
</dbReference>
<dbReference type="CDD" id="cd14275">
    <property type="entry name" value="UBA_EF-Ts"/>
    <property type="match status" value="1"/>
</dbReference>
<dbReference type="SUPFAM" id="SSF46934">
    <property type="entry name" value="UBA-like"/>
    <property type="match status" value="1"/>
</dbReference>
<dbReference type="InterPro" id="IPR018101">
    <property type="entry name" value="Transl_elong_Ts_CS"/>
</dbReference>
<accession>A0A084AC31</accession>
<dbReference type="Gene3D" id="3.30.479.20">
    <property type="entry name" value="Elongation factor Ts, dimerisation domain"/>
    <property type="match status" value="2"/>
</dbReference>
<comment type="function">
    <text evidence="7 8 9">Associates with the EF-Tu.GDP complex and induces the exchange of GDP to GTP. It remains bound to the aminoacyl-tRNA.EF-Tu.GTP complex up to the GTP hydrolysis stage on the ribosome.</text>
</comment>
<dbReference type="PANTHER" id="PTHR11741">
    <property type="entry name" value="ELONGATION FACTOR TS"/>
    <property type="match status" value="1"/>
</dbReference>
<dbReference type="Pfam" id="PF00889">
    <property type="entry name" value="EF_TS"/>
    <property type="match status" value="2"/>
</dbReference>
<evidence type="ECO:0000313" key="12">
    <source>
        <dbReference type="EMBL" id="KEY62860.1"/>
    </source>
</evidence>
<dbReference type="RefSeq" id="WP_011677206.1">
    <property type="nucleotide sequence ID" value="NZ_AZSI01000020.1"/>
</dbReference>
<dbReference type="EMBL" id="AZSI01000020">
    <property type="protein sequence ID" value="KEY62860.1"/>
    <property type="molecule type" value="Genomic_DNA"/>
</dbReference>
<evidence type="ECO:0000256" key="3">
    <source>
        <dbReference type="ARBA" id="ARBA00016956"/>
    </source>
</evidence>
<evidence type="ECO:0000256" key="2">
    <source>
        <dbReference type="ARBA" id="ARBA00005532"/>
    </source>
</evidence>
<evidence type="ECO:0000256" key="9">
    <source>
        <dbReference type="RuleBase" id="RU000642"/>
    </source>
</evidence>
<dbReference type="Proteomes" id="UP000028401">
    <property type="component" value="Unassembled WGS sequence"/>
</dbReference>
<dbReference type="AlphaFoldDB" id="A0A084AC31"/>
<dbReference type="GeneID" id="61110477"/>
<dbReference type="PANTHER" id="PTHR11741:SF0">
    <property type="entry name" value="ELONGATION FACTOR TS, MITOCHONDRIAL"/>
    <property type="match status" value="1"/>
</dbReference>
<evidence type="ECO:0000256" key="8">
    <source>
        <dbReference type="HAMAP-Rule" id="MF_00050"/>
    </source>
</evidence>
<evidence type="ECO:0000256" key="1">
    <source>
        <dbReference type="ARBA" id="ARBA00004496"/>
    </source>
</evidence>
<evidence type="ECO:0000256" key="5">
    <source>
        <dbReference type="ARBA" id="ARBA00022768"/>
    </source>
</evidence>
<comment type="caution">
    <text evidence="12">The sequence shown here is derived from an EMBL/GenBank/DDBJ whole genome shotgun (WGS) entry which is preliminary data.</text>
</comment>
<keyword evidence="4 8" id="KW-0963">Cytoplasm</keyword>
<organism evidence="12 13">
    <name type="scientific">Lactococcus cremoris subsp. cremoris GE214</name>
    <dbReference type="NCBI Taxonomy" id="1415168"/>
    <lineage>
        <taxon>Bacteria</taxon>
        <taxon>Bacillati</taxon>
        <taxon>Bacillota</taxon>
        <taxon>Bacilli</taxon>
        <taxon>Lactobacillales</taxon>
        <taxon>Streptococcaceae</taxon>
        <taxon>Lactococcus</taxon>
        <taxon>Lactococcus cremoris subsp. cremoris</taxon>
    </lineage>
</organism>
<dbReference type="InterPro" id="IPR001816">
    <property type="entry name" value="Transl_elong_EFTs/EF1B"/>
</dbReference>
<dbReference type="PROSITE" id="PS01126">
    <property type="entry name" value="EF_TS_1"/>
    <property type="match status" value="1"/>
</dbReference>
<protein>
    <recommendedName>
        <fullName evidence="3 8">Elongation factor Ts</fullName>
        <shortName evidence="8">EF-Ts</shortName>
    </recommendedName>
</protein>
<evidence type="ECO:0000256" key="6">
    <source>
        <dbReference type="ARBA" id="ARBA00022917"/>
    </source>
</evidence>
<dbReference type="PATRIC" id="fig|1415168.3.peg.988"/>
<evidence type="ECO:0000256" key="7">
    <source>
        <dbReference type="ARBA" id="ARBA00025453"/>
    </source>
</evidence>
<keyword evidence="5 8" id="KW-0251">Elongation factor</keyword>
<comment type="similarity">
    <text evidence="2 8 9">Belongs to the EF-Ts family.</text>
</comment>
<sequence length="342" mass="36740">MAVTAAQVKELREKTGAGIMDAKRALVETDGNMEAAAELLREKGIAKAAKKADRVAAEGLTGIAVNGNVAALVELNSETDFVAKNDQFVALVKETAELLAASKPANNEEALAIKTASGVTLEQELVQATATIGEKITFRRFVVIEKTDAQHFGAYQHNGGKIGVISVIEGADETLAKQVSMHIAAMNPTVLSADELDSEFVKAELAQMNHKIDEDNASRVLVNKPELPHHEYGSKSQLTEEVLAAAKASFEEELKAEGKPEKIWDKILPGKMAKFIVDNTKVDQQFALLAQLYIMDDSKTVEAFLESKGAKAIAFTRFEVGEGIEKAETDFAAEVEAAKAGL</sequence>
<keyword evidence="6 8" id="KW-0648">Protein biosynthesis</keyword>
<dbReference type="PROSITE" id="PS01127">
    <property type="entry name" value="EF_TS_2"/>
    <property type="match status" value="1"/>
</dbReference>
<dbReference type="NCBIfam" id="TIGR00116">
    <property type="entry name" value="tsf"/>
    <property type="match status" value="1"/>
</dbReference>
<dbReference type="Gene3D" id="1.10.286.20">
    <property type="match status" value="1"/>
</dbReference>
<comment type="subcellular location">
    <subcellularLocation>
        <location evidence="1 8 10">Cytoplasm</location>
    </subcellularLocation>
</comment>
<proteinExistence type="inferred from homology"/>
<feature type="region of interest" description="Involved in Mg(2+) ion dislocation from EF-Tu" evidence="8">
    <location>
        <begin position="79"/>
        <end position="82"/>
    </location>
</feature>
<evidence type="ECO:0000313" key="13">
    <source>
        <dbReference type="Proteomes" id="UP000028401"/>
    </source>
</evidence>
<evidence type="ECO:0000256" key="10">
    <source>
        <dbReference type="RuleBase" id="RU000643"/>
    </source>
</evidence>
<feature type="domain" description="Translation elongation factor EFTs/EF1B dimerisation" evidence="11">
    <location>
        <begin position="70"/>
        <end position="216"/>
    </location>
</feature>
<dbReference type="SUPFAM" id="SSF54713">
    <property type="entry name" value="Elongation factor Ts (EF-Ts), dimerisation domain"/>
    <property type="match status" value="1"/>
</dbReference>
<dbReference type="Gene3D" id="1.10.8.10">
    <property type="entry name" value="DNA helicase RuvA subunit, C-terminal domain"/>
    <property type="match status" value="1"/>
</dbReference>
<gene>
    <name evidence="8" type="primary">tsf</name>
    <name evidence="12" type="ORF">U725_00923</name>
</gene>
<evidence type="ECO:0000259" key="11">
    <source>
        <dbReference type="Pfam" id="PF00889"/>
    </source>
</evidence>
<dbReference type="InterPro" id="IPR009060">
    <property type="entry name" value="UBA-like_sf"/>
</dbReference>
<dbReference type="GO" id="GO:0005737">
    <property type="term" value="C:cytoplasm"/>
    <property type="evidence" value="ECO:0007669"/>
    <property type="project" value="UniProtKB-SubCell"/>
</dbReference>
<dbReference type="GO" id="GO:0003746">
    <property type="term" value="F:translation elongation factor activity"/>
    <property type="evidence" value="ECO:0007669"/>
    <property type="project" value="UniProtKB-UniRule"/>
</dbReference>
<reference evidence="12 13" key="1">
    <citation type="submission" date="2014-06" db="EMBL/GenBank/DDBJ databases">
        <title>Draft genome sequence of the putrescine producing strain Lactococcus lactis subsp cremoris GE214.</title>
        <authorList>
            <person name="Ladero V."/>
            <person name="Linares D.M."/>
            <person name="del Rio B."/>
            <person name="Mayo B."/>
            <person name="Martin M.C."/>
            <person name="Fernandez M."/>
            <person name="Alvarez M.A."/>
        </authorList>
    </citation>
    <scope>NUCLEOTIDE SEQUENCE [LARGE SCALE GENOMIC DNA]</scope>
    <source>
        <strain evidence="12 13">GE214</strain>
    </source>
</reference>
<feature type="domain" description="Translation elongation factor EFTs/EF1B dimerisation" evidence="11">
    <location>
        <begin position="232"/>
        <end position="322"/>
    </location>
</feature>
<dbReference type="HAMAP" id="MF_00050">
    <property type="entry name" value="EF_Ts"/>
    <property type="match status" value="1"/>
</dbReference>
<dbReference type="SMR" id="A0A084AC31"/>
<dbReference type="FunFam" id="1.10.286.20:FF:000004">
    <property type="entry name" value="Elongation factor Ts"/>
    <property type="match status" value="1"/>
</dbReference>
<dbReference type="InterPro" id="IPR014039">
    <property type="entry name" value="Transl_elong_EFTs/EF1B_dimer"/>
</dbReference>